<evidence type="ECO:0000256" key="1">
    <source>
        <dbReference type="ARBA" id="ARBA00004370"/>
    </source>
</evidence>
<comment type="caution">
    <text evidence="8">The sequence shown here is derived from an EMBL/GenBank/DDBJ whole genome shotgun (WGS) entry which is preliminary data.</text>
</comment>
<dbReference type="Pfam" id="PF05434">
    <property type="entry name" value="Tmemb_9"/>
    <property type="match status" value="1"/>
</dbReference>
<dbReference type="InterPro" id="IPR008853">
    <property type="entry name" value="TMEM9/TMEM9B"/>
</dbReference>
<comment type="similarity">
    <text evidence="2">Belongs to the TMEM9 family.</text>
</comment>
<evidence type="ECO:0000313" key="9">
    <source>
        <dbReference type="Proteomes" id="UP000094527"/>
    </source>
</evidence>
<evidence type="ECO:0000256" key="6">
    <source>
        <dbReference type="SAM" id="MobiDB-lite"/>
    </source>
</evidence>
<name>A0A1D2NB59_ORCCI</name>
<dbReference type="EMBL" id="LJIJ01000109">
    <property type="protein sequence ID" value="ODN02488.1"/>
    <property type="molecule type" value="Genomic_DNA"/>
</dbReference>
<dbReference type="OrthoDB" id="10059035at2759"/>
<evidence type="ECO:0000256" key="7">
    <source>
        <dbReference type="SAM" id="Phobius"/>
    </source>
</evidence>
<evidence type="ECO:0008006" key="10">
    <source>
        <dbReference type="Google" id="ProtNLM"/>
    </source>
</evidence>
<evidence type="ECO:0000256" key="5">
    <source>
        <dbReference type="ARBA" id="ARBA00023136"/>
    </source>
</evidence>
<feature type="region of interest" description="Disordered" evidence="6">
    <location>
        <begin position="127"/>
        <end position="152"/>
    </location>
</feature>
<dbReference type="AlphaFoldDB" id="A0A1D2NB59"/>
<evidence type="ECO:0000313" key="8">
    <source>
        <dbReference type="EMBL" id="ODN02488.1"/>
    </source>
</evidence>
<comment type="subcellular location">
    <subcellularLocation>
        <location evidence="1">Membrane</location>
    </subcellularLocation>
</comment>
<dbReference type="Proteomes" id="UP000094527">
    <property type="component" value="Unassembled WGS sequence"/>
</dbReference>
<gene>
    <name evidence="8" type="ORF">Ocin01_04195</name>
</gene>
<organism evidence="8 9">
    <name type="scientific">Orchesella cincta</name>
    <name type="common">Springtail</name>
    <name type="synonym">Podura cincta</name>
    <dbReference type="NCBI Taxonomy" id="48709"/>
    <lineage>
        <taxon>Eukaryota</taxon>
        <taxon>Metazoa</taxon>
        <taxon>Ecdysozoa</taxon>
        <taxon>Arthropoda</taxon>
        <taxon>Hexapoda</taxon>
        <taxon>Collembola</taxon>
        <taxon>Entomobryomorpha</taxon>
        <taxon>Entomobryoidea</taxon>
        <taxon>Orchesellidae</taxon>
        <taxon>Orchesellinae</taxon>
        <taxon>Orchesella</taxon>
    </lineage>
</organism>
<evidence type="ECO:0000256" key="2">
    <source>
        <dbReference type="ARBA" id="ARBA00007264"/>
    </source>
</evidence>
<dbReference type="PANTHER" id="PTHR13064">
    <property type="entry name" value="TRANSMEMBRANE PROTEIN 9 FAMILY MEMBER"/>
    <property type="match status" value="1"/>
</dbReference>
<dbReference type="STRING" id="48709.A0A1D2NB59"/>
<proteinExistence type="inferred from homology"/>
<dbReference type="PANTHER" id="PTHR13064:SF6">
    <property type="entry name" value="TRANSMEMBRANE PROTEIN 9"/>
    <property type="match status" value="1"/>
</dbReference>
<reference evidence="8 9" key="1">
    <citation type="journal article" date="2016" name="Genome Biol. Evol.">
        <title>Gene Family Evolution Reflects Adaptation to Soil Environmental Stressors in the Genome of the Collembolan Orchesella cincta.</title>
        <authorList>
            <person name="Faddeeva-Vakhrusheva A."/>
            <person name="Derks M.F."/>
            <person name="Anvar S.Y."/>
            <person name="Agamennone V."/>
            <person name="Suring W."/>
            <person name="Smit S."/>
            <person name="van Straalen N.M."/>
            <person name="Roelofs D."/>
        </authorList>
    </citation>
    <scope>NUCLEOTIDE SEQUENCE [LARGE SCALE GENOMIC DNA]</scope>
    <source>
        <tissue evidence="8">Mixed pool</tissue>
    </source>
</reference>
<evidence type="ECO:0000256" key="3">
    <source>
        <dbReference type="ARBA" id="ARBA00022692"/>
    </source>
</evidence>
<keyword evidence="3 7" id="KW-0812">Transmembrane</keyword>
<keyword evidence="4 7" id="KW-1133">Transmembrane helix</keyword>
<dbReference type="GO" id="GO:0005765">
    <property type="term" value="C:lysosomal membrane"/>
    <property type="evidence" value="ECO:0007669"/>
    <property type="project" value="InterPro"/>
</dbReference>
<dbReference type="OMA" id="SEDIHCK"/>
<keyword evidence="5 7" id="KW-0472">Membrane</keyword>
<protein>
    <recommendedName>
        <fullName evidence="10">Transmembrane protein 9</fullName>
    </recommendedName>
</protein>
<sequence>MFEQVAKAQTGQYGNTRCKCICPDPQVVFANSSAGGSSSSNASNRTFTCDIVVLPEITKNPNINIKGKEGEFCPRCECKYESRNLQIIKVVVIIVMWVVSLLVIYMLFLMCLDPLVNKRIKTTAYQEHTNEDDESVGGGRTSHPMRVTGSSSVSSSTQILATTAGPHLPLLVVLLNRVGHQQSKWKRQVQEQRRNIYDRHTMLN</sequence>
<keyword evidence="9" id="KW-1185">Reference proteome</keyword>
<evidence type="ECO:0000256" key="4">
    <source>
        <dbReference type="ARBA" id="ARBA00022989"/>
    </source>
</evidence>
<feature type="transmembrane region" description="Helical" evidence="7">
    <location>
        <begin position="87"/>
        <end position="112"/>
    </location>
</feature>
<accession>A0A1D2NB59</accession>